<dbReference type="InterPro" id="IPR039261">
    <property type="entry name" value="FNR_nucleotide-bd"/>
</dbReference>
<evidence type="ECO:0000256" key="5">
    <source>
        <dbReference type="ARBA" id="ARBA00023014"/>
    </source>
</evidence>
<keyword evidence="5" id="KW-0411">Iron-sulfur</keyword>
<accession>A0A0V0QJA2</accession>
<feature type="domain" description="Cytochrome b5 heme-binding" evidence="7">
    <location>
        <begin position="19"/>
        <end position="97"/>
    </location>
</feature>
<dbReference type="PROSITE" id="PS50255">
    <property type="entry name" value="CYTOCHROME_B5_2"/>
    <property type="match status" value="1"/>
</dbReference>
<dbReference type="EMBL" id="LDAU01000156">
    <property type="protein sequence ID" value="KRX02235.1"/>
    <property type="molecule type" value="Genomic_DNA"/>
</dbReference>
<evidence type="ECO:0000256" key="3">
    <source>
        <dbReference type="ARBA" id="ARBA00023002"/>
    </source>
</evidence>
<reference evidence="9 10" key="1">
    <citation type="journal article" date="2015" name="Sci. Rep.">
        <title>Genome of the facultative scuticociliatosis pathogen Pseudocohnilembus persalinus provides insight into its virulence through horizontal gene transfer.</title>
        <authorList>
            <person name="Xiong J."/>
            <person name="Wang G."/>
            <person name="Cheng J."/>
            <person name="Tian M."/>
            <person name="Pan X."/>
            <person name="Warren A."/>
            <person name="Jiang C."/>
            <person name="Yuan D."/>
            <person name="Miao W."/>
        </authorList>
    </citation>
    <scope>NUCLEOTIDE SEQUENCE [LARGE SCALE GENOMIC DNA]</scope>
    <source>
        <strain evidence="9">36N120E</strain>
    </source>
</reference>
<feature type="region of interest" description="Disordered" evidence="6">
    <location>
        <begin position="231"/>
        <end position="252"/>
    </location>
</feature>
<keyword evidence="2" id="KW-0479">Metal-binding</keyword>
<dbReference type="Pfam" id="PF03063">
    <property type="entry name" value="Prismane"/>
    <property type="match status" value="1"/>
</dbReference>
<dbReference type="Gene3D" id="2.40.30.10">
    <property type="entry name" value="Translation factors"/>
    <property type="match status" value="1"/>
</dbReference>
<feature type="compositionally biased region" description="Polar residues" evidence="6">
    <location>
        <begin position="240"/>
        <end position="251"/>
    </location>
</feature>
<evidence type="ECO:0000256" key="1">
    <source>
        <dbReference type="ARBA" id="ARBA00022490"/>
    </source>
</evidence>
<dbReference type="InterPro" id="IPR008333">
    <property type="entry name" value="Cbr1-like_FAD-bd_dom"/>
</dbReference>
<dbReference type="InterPro" id="IPR016099">
    <property type="entry name" value="Prismane-like_a/b-sand"/>
</dbReference>
<dbReference type="Gene3D" id="3.40.50.2030">
    <property type="match status" value="2"/>
</dbReference>
<evidence type="ECO:0000259" key="8">
    <source>
        <dbReference type="PROSITE" id="PS51384"/>
    </source>
</evidence>
<evidence type="ECO:0000259" key="7">
    <source>
        <dbReference type="PROSITE" id="PS50255"/>
    </source>
</evidence>
<dbReference type="HAMAP" id="MF_00069">
    <property type="entry name" value="Hydroxylam_reduct"/>
    <property type="match status" value="1"/>
</dbReference>
<keyword evidence="4" id="KW-0408">Iron</keyword>
<dbReference type="GO" id="GO:0004601">
    <property type="term" value="F:peroxidase activity"/>
    <property type="evidence" value="ECO:0007669"/>
    <property type="project" value="TreeGrafter"/>
</dbReference>
<dbReference type="InterPro" id="IPR011254">
    <property type="entry name" value="Prismane-like_sf"/>
</dbReference>
<dbReference type="InterPro" id="IPR017938">
    <property type="entry name" value="Riboflavin_synthase-like_b-brl"/>
</dbReference>
<dbReference type="GO" id="GO:0046872">
    <property type="term" value="F:metal ion binding"/>
    <property type="evidence" value="ECO:0007669"/>
    <property type="project" value="UniProtKB-KW"/>
</dbReference>
<dbReference type="Gene3D" id="1.20.1270.20">
    <property type="match status" value="2"/>
</dbReference>
<dbReference type="GO" id="GO:0005737">
    <property type="term" value="C:cytoplasm"/>
    <property type="evidence" value="ECO:0007669"/>
    <property type="project" value="InterPro"/>
</dbReference>
<dbReference type="InterPro" id="IPR016100">
    <property type="entry name" value="Prismane_a-bundle"/>
</dbReference>
<dbReference type="InterPro" id="IPR010048">
    <property type="entry name" value="Hydroxylam_reduct"/>
</dbReference>
<organism evidence="9 10">
    <name type="scientific">Pseudocohnilembus persalinus</name>
    <name type="common">Ciliate</name>
    <dbReference type="NCBI Taxonomy" id="266149"/>
    <lineage>
        <taxon>Eukaryota</taxon>
        <taxon>Sar</taxon>
        <taxon>Alveolata</taxon>
        <taxon>Ciliophora</taxon>
        <taxon>Intramacronucleata</taxon>
        <taxon>Oligohymenophorea</taxon>
        <taxon>Scuticociliatia</taxon>
        <taxon>Philasterida</taxon>
        <taxon>Pseudocohnilembidae</taxon>
        <taxon>Pseudocohnilembus</taxon>
    </lineage>
</organism>
<dbReference type="SMART" id="SM01117">
    <property type="entry name" value="Cyt-b5"/>
    <property type="match status" value="1"/>
</dbReference>
<dbReference type="InterPro" id="IPR001433">
    <property type="entry name" value="OxRdtase_FAD/NAD-bd"/>
</dbReference>
<dbReference type="Gene3D" id="3.40.50.80">
    <property type="entry name" value="Nucleotide-binding domain of ferredoxin-NADP reductase (FNR) module"/>
    <property type="match status" value="1"/>
</dbReference>
<dbReference type="NCBIfam" id="NF003658">
    <property type="entry name" value="PRK05290.1"/>
    <property type="match status" value="1"/>
</dbReference>
<dbReference type="PANTHER" id="PTHR30109:SF0">
    <property type="entry name" value="HYDROXYLAMINE REDUCTASE"/>
    <property type="match status" value="1"/>
</dbReference>
<dbReference type="InterPro" id="IPR004137">
    <property type="entry name" value="HCP/CODH"/>
</dbReference>
<dbReference type="InterPro" id="IPR036400">
    <property type="entry name" value="Cyt_B5-like_heme/steroid_sf"/>
</dbReference>
<dbReference type="Pfam" id="PF00173">
    <property type="entry name" value="Cyt-b5"/>
    <property type="match status" value="1"/>
</dbReference>
<dbReference type="SUPFAM" id="SSF52343">
    <property type="entry name" value="Ferredoxin reductase-like, C-terminal NADP-linked domain"/>
    <property type="match status" value="1"/>
</dbReference>
<dbReference type="PROSITE" id="PS51384">
    <property type="entry name" value="FAD_FR"/>
    <property type="match status" value="1"/>
</dbReference>
<dbReference type="SUPFAM" id="SSF63380">
    <property type="entry name" value="Riboflavin synthase domain-like"/>
    <property type="match status" value="1"/>
</dbReference>
<dbReference type="Proteomes" id="UP000054937">
    <property type="component" value="Unassembled WGS sequence"/>
</dbReference>
<dbReference type="Pfam" id="PF00970">
    <property type="entry name" value="FAD_binding_6"/>
    <property type="match status" value="1"/>
</dbReference>
<evidence type="ECO:0000256" key="4">
    <source>
        <dbReference type="ARBA" id="ARBA00023004"/>
    </source>
</evidence>
<dbReference type="NCBIfam" id="TIGR01703">
    <property type="entry name" value="hybrid_clust"/>
    <property type="match status" value="1"/>
</dbReference>
<comment type="caution">
    <text evidence="9">The sequence shown here is derived from an EMBL/GenBank/DDBJ whole genome shotgun (WGS) entry which is preliminary data.</text>
</comment>
<dbReference type="FunFam" id="3.40.50.2030:FF:000002">
    <property type="entry name" value="Hydroxylamine reductase"/>
    <property type="match status" value="1"/>
</dbReference>
<dbReference type="SUPFAM" id="SSF55856">
    <property type="entry name" value="Cytochrome b5-like heme/steroid binding domain"/>
    <property type="match status" value="1"/>
</dbReference>
<dbReference type="OrthoDB" id="1470350at2759"/>
<evidence type="ECO:0000256" key="2">
    <source>
        <dbReference type="ARBA" id="ARBA00022723"/>
    </source>
</evidence>
<dbReference type="GO" id="GO:0050418">
    <property type="term" value="F:hydroxylamine reductase activity"/>
    <property type="evidence" value="ECO:0007669"/>
    <property type="project" value="TreeGrafter"/>
</dbReference>
<gene>
    <name evidence="9" type="ORF">PPERSA_04857</name>
</gene>
<evidence type="ECO:0000256" key="6">
    <source>
        <dbReference type="SAM" id="MobiDB-lite"/>
    </source>
</evidence>
<dbReference type="GO" id="GO:0051536">
    <property type="term" value="F:iron-sulfur cluster binding"/>
    <property type="evidence" value="ECO:0007669"/>
    <property type="project" value="UniProtKB-KW"/>
</dbReference>
<keyword evidence="3" id="KW-0560">Oxidoreductase</keyword>
<dbReference type="InterPro" id="IPR017927">
    <property type="entry name" value="FAD-bd_FR_type"/>
</dbReference>
<keyword evidence="10" id="KW-1185">Reference proteome</keyword>
<dbReference type="Gene3D" id="3.10.120.10">
    <property type="entry name" value="Cytochrome b5-like heme/steroid binding domain"/>
    <property type="match status" value="1"/>
</dbReference>
<sequence length="968" mass="109460">MGNSCAGKGLQEINAPTTLPKMTRKQVLSHNKPDDCWCVIDNIVYDLSQYWKVHPGGGDYIKKWAGKDATLAFREFNHSPFAEVQLTTLGAEVGYIDENSTDFNEEYYKETPLPKNSTDIEEFSQQGDMMCFQCQQTSNGTGCTDMGVCGKSPEISALQDLIIQYLKGLAQYLEKADDKDIDDETFELFIFTFFMTLTNVNFNSDKHFYYLKKLAEARDKFQALYLKKTPKEEQDPRLSGTGQKNDPQNPASFIFKENDKKYIFEQAKKVGINARKVNLNPDLLGLLEMCVYGLKGGCAYLYHAEGVRNNAKDKKIYSQEERISVFKGLVKITADLTKVNPSMEELIQLNMDVGKNNFTVMEFLDNAHNIVFGKPTPSNVNRAPVEGKCILISGHDMMVLKKLLEQTKDQGINIYTHGEMLPAFGYPELRKYPHLVGNFGTAWFNQTNEFPDFPGAILLNSNCLIQPQPSYAKRLFTTHVVGWDDIKHIENDDFSELIQCAKKQPGFKKNSRQFKKYENVESEQTGFGHQTMAEILVPEIKAGNLTEIYLVGGCDNLDPTRSKYLQQILDLPQTAIVLTLGCAKFRLFGHKEKMGYLPGGNKVPRLIDVGQCNDSYSAVKVALALTQVLGVGVNELPLHLVLSWVEQKAVVILLTLLHLGIKNINIGPNLPAYLTPNLVNFLVQNFSLSPMSLPKQTATLSALQSTGDYKMSRETELFNKISDFVPVKFVEKKEVAKNTYSMKFAFMDQKTVFQLQPGQHVIFRAKSSEQKWVSRAYTPITKIGEQGQFEIIVKVYQEGLFSNFLKNMKKDQLVEVQGPCGTTILQSDERKKVKLISEKNNYEDLKSLNLISGGTSCVSMFQMVQFAIQKQLDLNINLIVANSTENLKVLEKEFQELALSGRGKIQISYITSDKEGRISQKIFQEKLIQKNDDPKVVNLIAGPHNFRMSAKNILQEMEYSEENLVQFY</sequence>
<evidence type="ECO:0000313" key="10">
    <source>
        <dbReference type="Proteomes" id="UP000054937"/>
    </source>
</evidence>
<proteinExistence type="inferred from homology"/>
<feature type="domain" description="FAD-binding FR-type" evidence="8">
    <location>
        <begin position="722"/>
        <end position="826"/>
    </location>
</feature>
<dbReference type="Pfam" id="PF00175">
    <property type="entry name" value="NAD_binding_1"/>
    <property type="match status" value="1"/>
</dbReference>
<protein>
    <submittedName>
        <fullName evidence="9">Riboflavin synthase-like beta-barrel</fullName>
    </submittedName>
</protein>
<keyword evidence="1" id="KW-0963">Cytoplasm</keyword>
<dbReference type="InterPro" id="IPR001199">
    <property type="entry name" value="Cyt_B5-like_heme/steroid-bd"/>
</dbReference>
<dbReference type="CDD" id="cd06183">
    <property type="entry name" value="cyt_b5_reduct_like"/>
    <property type="match status" value="1"/>
</dbReference>
<evidence type="ECO:0000313" key="9">
    <source>
        <dbReference type="EMBL" id="KRX02235.1"/>
    </source>
</evidence>
<name>A0A0V0QJA2_PSEPJ</name>
<dbReference type="GO" id="GO:0042542">
    <property type="term" value="P:response to hydrogen peroxide"/>
    <property type="evidence" value="ECO:0007669"/>
    <property type="project" value="TreeGrafter"/>
</dbReference>
<dbReference type="SUPFAM" id="SSF56821">
    <property type="entry name" value="Prismane protein-like"/>
    <property type="match status" value="1"/>
</dbReference>
<dbReference type="PANTHER" id="PTHR30109">
    <property type="entry name" value="HYDROXYLAMINE REDUCTASE"/>
    <property type="match status" value="1"/>
</dbReference>
<dbReference type="InParanoid" id="A0A0V0QJA2"/>
<dbReference type="AlphaFoldDB" id="A0A0V0QJA2"/>